<organism evidence="1">
    <name type="scientific">marine metagenome</name>
    <dbReference type="NCBI Taxonomy" id="408172"/>
    <lineage>
        <taxon>unclassified sequences</taxon>
        <taxon>metagenomes</taxon>
        <taxon>ecological metagenomes</taxon>
    </lineage>
</organism>
<reference evidence="1" key="1">
    <citation type="submission" date="2018-05" db="EMBL/GenBank/DDBJ databases">
        <authorList>
            <person name="Lanie J.A."/>
            <person name="Ng W.-L."/>
            <person name="Kazmierczak K.M."/>
            <person name="Andrzejewski T.M."/>
            <person name="Davidsen T.M."/>
            <person name="Wayne K.J."/>
            <person name="Tettelin H."/>
            <person name="Glass J.I."/>
            <person name="Rusch D."/>
            <person name="Podicherti R."/>
            <person name="Tsui H.-C.T."/>
            <person name="Winkler M.E."/>
        </authorList>
    </citation>
    <scope>NUCLEOTIDE SEQUENCE</scope>
</reference>
<accession>A0A381WIY4</accession>
<evidence type="ECO:0000313" key="1">
    <source>
        <dbReference type="EMBL" id="SVA52460.1"/>
    </source>
</evidence>
<dbReference type="EMBL" id="UINC01011954">
    <property type="protein sequence ID" value="SVA52460.1"/>
    <property type="molecule type" value="Genomic_DNA"/>
</dbReference>
<name>A0A381WIY4_9ZZZZ</name>
<dbReference type="AlphaFoldDB" id="A0A381WIY4"/>
<feature type="non-terminal residue" evidence="1">
    <location>
        <position position="61"/>
    </location>
</feature>
<gene>
    <name evidence="1" type="ORF">METZ01_LOCUS105314</name>
</gene>
<sequence length="61" mass="6710">MLLSLMMGFSVSGAERLQPVDDHIYIDYGKGKVKSDVLLARTIVGADRSVVIQELNEMGIE</sequence>
<protein>
    <submittedName>
        <fullName evidence="1">Uncharacterized protein</fullName>
    </submittedName>
</protein>
<proteinExistence type="predicted"/>